<evidence type="ECO:0000313" key="4">
    <source>
        <dbReference type="Proteomes" id="UP000060345"/>
    </source>
</evidence>
<sequence>MKRTMKTAIMALCTFAMLAVTASCSSDKNEADYPKTTEQVLNHMVGEYKGTLGFSTTTETGTEGAYGREISWKIDKNHDIVIEKFPYVTLANGVSKQGVVGKMSELFQTLLDVKDAPLYIVMAGSDISDNRMSLNIDPLFYAPLSAPNADYEIVGSIKKAQPISNSYYNINESELYLEFTVEGLIKKHKHGGVKWQKDFDKPITYYLRAKKQ</sequence>
<evidence type="ECO:0000256" key="1">
    <source>
        <dbReference type="SAM" id="SignalP"/>
    </source>
</evidence>
<proteinExistence type="predicted"/>
<dbReference type="EMBL" id="CP072370">
    <property type="protein sequence ID" value="QUB86610.1"/>
    <property type="molecule type" value="Genomic_DNA"/>
</dbReference>
<dbReference type="KEGG" id="pfus:ADJ77_03955"/>
<dbReference type="Proteomes" id="UP000682005">
    <property type="component" value="Chromosome 1"/>
</dbReference>
<organism evidence="2 4">
    <name type="scientific">Prevotella fusca JCM 17724</name>
    <dbReference type="NCBI Taxonomy" id="1236517"/>
    <lineage>
        <taxon>Bacteria</taxon>
        <taxon>Pseudomonadati</taxon>
        <taxon>Bacteroidota</taxon>
        <taxon>Bacteroidia</taxon>
        <taxon>Bacteroidales</taxon>
        <taxon>Prevotellaceae</taxon>
        <taxon>Prevotella</taxon>
    </lineage>
</organism>
<reference evidence="3 5" key="2">
    <citation type="submission" date="2021-03" db="EMBL/GenBank/DDBJ databases">
        <title>Human Oral Microbial Genomes.</title>
        <authorList>
            <person name="Johnston C.D."/>
            <person name="Chen T."/>
            <person name="Dewhirst F.E."/>
        </authorList>
    </citation>
    <scope>NUCLEOTIDE SEQUENCE [LARGE SCALE GENOMIC DNA]</scope>
    <source>
        <strain evidence="3 5">W1435</strain>
    </source>
</reference>
<reference evidence="2 4" key="1">
    <citation type="submission" date="2015-07" db="EMBL/GenBank/DDBJ databases">
        <authorList>
            <person name="Noorani M."/>
        </authorList>
    </citation>
    <scope>NUCLEOTIDE SEQUENCE [LARGE SCALE GENOMIC DNA]</scope>
    <source>
        <strain evidence="2 4">W1435</strain>
    </source>
</reference>
<feature type="chain" id="PRO_5044544528" evidence="1">
    <location>
        <begin position="23"/>
        <end position="212"/>
    </location>
</feature>
<keyword evidence="1" id="KW-0732">Signal</keyword>
<dbReference type="STRING" id="1236517.ADJ77_03955"/>
<dbReference type="EMBL" id="CP012074">
    <property type="protein sequence ID" value="AKU68986.1"/>
    <property type="molecule type" value="Genomic_DNA"/>
</dbReference>
<dbReference type="PROSITE" id="PS51257">
    <property type="entry name" value="PROKAR_LIPOPROTEIN"/>
    <property type="match status" value="1"/>
</dbReference>
<evidence type="ECO:0000313" key="2">
    <source>
        <dbReference type="EMBL" id="AKU68986.1"/>
    </source>
</evidence>
<dbReference type="Proteomes" id="UP000060345">
    <property type="component" value="Chromosome 1"/>
</dbReference>
<feature type="signal peptide" evidence="1">
    <location>
        <begin position="1"/>
        <end position="22"/>
    </location>
</feature>
<dbReference type="RefSeq" id="WP_025077581.1">
    <property type="nucleotide sequence ID" value="NZ_BAKO01000002.1"/>
</dbReference>
<gene>
    <name evidence="2" type="ORF">ADJ77_03955</name>
    <name evidence="3" type="ORF">J5A51_11075</name>
</gene>
<dbReference type="OrthoDB" id="1071702at2"/>
<dbReference type="AlphaFoldDB" id="A0A0K1NJY2"/>
<keyword evidence="5" id="KW-1185">Reference proteome</keyword>
<evidence type="ECO:0000313" key="3">
    <source>
        <dbReference type="EMBL" id="QUB86610.1"/>
    </source>
</evidence>
<protein>
    <submittedName>
        <fullName evidence="3">DUF4840 domain-containing protein</fullName>
    </submittedName>
</protein>
<evidence type="ECO:0000313" key="5">
    <source>
        <dbReference type="Proteomes" id="UP000682005"/>
    </source>
</evidence>
<name>A0A0K1NJY2_9BACT</name>
<accession>A0A0K1NJY2</accession>